<proteinExistence type="predicted"/>
<evidence type="ECO:0008006" key="3">
    <source>
        <dbReference type="Google" id="ProtNLM"/>
    </source>
</evidence>
<protein>
    <recommendedName>
        <fullName evidence="3">Transposase</fullName>
    </recommendedName>
</protein>
<evidence type="ECO:0000313" key="1">
    <source>
        <dbReference type="EMBL" id="GGY25012.1"/>
    </source>
</evidence>
<dbReference type="EMBL" id="BMWE01000009">
    <property type="protein sequence ID" value="GGY25012.1"/>
    <property type="molecule type" value="Genomic_DNA"/>
</dbReference>
<name>A0ABQ2ZTI4_9ACTN</name>
<evidence type="ECO:0000313" key="2">
    <source>
        <dbReference type="Proteomes" id="UP000653308"/>
    </source>
</evidence>
<accession>A0ABQ2ZTI4</accession>
<organism evidence="1 2">
    <name type="scientific">Streptomyces djakartensis</name>
    <dbReference type="NCBI Taxonomy" id="68193"/>
    <lineage>
        <taxon>Bacteria</taxon>
        <taxon>Bacillati</taxon>
        <taxon>Actinomycetota</taxon>
        <taxon>Actinomycetes</taxon>
        <taxon>Kitasatosporales</taxon>
        <taxon>Streptomycetaceae</taxon>
        <taxon>Streptomyces</taxon>
    </lineage>
</organism>
<gene>
    <name evidence="1" type="ORF">GCM10010384_35020</name>
</gene>
<sequence length="102" mass="10991">MAKRYGTGPAAARALSRSVSDVDRSRIMRRLAFLGVSAPRAVVGRREFLAHPAPYGPGSQWRDRAGLAPGFLPCRRHGVGGPDDPPRIIVRVRGKGQGVHLV</sequence>
<reference evidence="2" key="1">
    <citation type="journal article" date="2019" name="Int. J. Syst. Evol. Microbiol.">
        <title>The Global Catalogue of Microorganisms (GCM) 10K type strain sequencing project: providing services to taxonomists for standard genome sequencing and annotation.</title>
        <authorList>
            <consortium name="The Broad Institute Genomics Platform"/>
            <consortium name="The Broad Institute Genome Sequencing Center for Infectious Disease"/>
            <person name="Wu L."/>
            <person name="Ma J."/>
        </authorList>
    </citation>
    <scope>NUCLEOTIDE SEQUENCE [LARGE SCALE GENOMIC DNA]</scope>
    <source>
        <strain evidence="2">JCM 4957</strain>
    </source>
</reference>
<keyword evidence="2" id="KW-1185">Reference proteome</keyword>
<comment type="caution">
    <text evidence="1">The sequence shown here is derived from an EMBL/GenBank/DDBJ whole genome shotgun (WGS) entry which is preliminary data.</text>
</comment>
<dbReference type="Proteomes" id="UP000653308">
    <property type="component" value="Unassembled WGS sequence"/>
</dbReference>